<name>A0A8H6UGL4_9EURO</name>
<evidence type="ECO:0000256" key="5">
    <source>
        <dbReference type="ARBA" id="ARBA00023163"/>
    </source>
</evidence>
<dbReference type="InterPro" id="IPR050815">
    <property type="entry name" value="TF_fung"/>
</dbReference>
<dbReference type="SMART" id="SM00906">
    <property type="entry name" value="Fungal_trans"/>
    <property type="match status" value="1"/>
</dbReference>
<dbReference type="EMBL" id="JACBAF010002091">
    <property type="protein sequence ID" value="KAF7168052.1"/>
    <property type="molecule type" value="Genomic_DNA"/>
</dbReference>
<organism evidence="9 11">
    <name type="scientific">Aspergillus hiratsukae</name>
    <dbReference type="NCBI Taxonomy" id="1194566"/>
    <lineage>
        <taxon>Eukaryota</taxon>
        <taxon>Fungi</taxon>
        <taxon>Dikarya</taxon>
        <taxon>Ascomycota</taxon>
        <taxon>Pezizomycotina</taxon>
        <taxon>Eurotiomycetes</taxon>
        <taxon>Eurotiomycetidae</taxon>
        <taxon>Eurotiales</taxon>
        <taxon>Aspergillaceae</taxon>
        <taxon>Aspergillus</taxon>
        <taxon>Aspergillus subgen. Fumigati</taxon>
    </lineage>
</organism>
<dbReference type="PANTHER" id="PTHR47338">
    <property type="entry name" value="ZN(II)2CYS6 TRANSCRIPTION FACTOR (EUROFUNG)-RELATED"/>
    <property type="match status" value="1"/>
</dbReference>
<keyword evidence="6" id="KW-0539">Nucleus</keyword>
<keyword evidence="11" id="KW-1185">Reference proteome</keyword>
<dbReference type="GO" id="GO:0003677">
    <property type="term" value="F:DNA binding"/>
    <property type="evidence" value="ECO:0007669"/>
    <property type="project" value="UniProtKB-KW"/>
</dbReference>
<evidence type="ECO:0000313" key="9">
    <source>
        <dbReference type="EMBL" id="KAF7126022.1"/>
    </source>
</evidence>
<evidence type="ECO:0000256" key="6">
    <source>
        <dbReference type="ARBA" id="ARBA00023242"/>
    </source>
</evidence>
<dbReference type="InterPro" id="IPR007219">
    <property type="entry name" value="XnlR_reg_dom"/>
</dbReference>
<dbReference type="EMBL" id="JACBAD010001953">
    <property type="protein sequence ID" value="KAF7126022.1"/>
    <property type="molecule type" value="Genomic_DNA"/>
</dbReference>
<dbReference type="CDD" id="cd12148">
    <property type="entry name" value="fungal_TF_MHR"/>
    <property type="match status" value="1"/>
</dbReference>
<keyword evidence="4" id="KW-0238">DNA-binding</keyword>
<feature type="domain" description="Zn(2)-C6 fungal-type" evidence="8">
    <location>
        <begin position="29"/>
        <end position="59"/>
    </location>
</feature>
<dbReference type="GO" id="GO:0000981">
    <property type="term" value="F:DNA-binding transcription factor activity, RNA polymerase II-specific"/>
    <property type="evidence" value="ECO:0007669"/>
    <property type="project" value="InterPro"/>
</dbReference>
<dbReference type="Proteomes" id="UP000662466">
    <property type="component" value="Unassembled WGS sequence"/>
</dbReference>
<dbReference type="InterPro" id="IPR036864">
    <property type="entry name" value="Zn2-C6_fun-type_DNA-bd_sf"/>
</dbReference>
<dbReference type="GO" id="GO:0006351">
    <property type="term" value="P:DNA-templated transcription"/>
    <property type="evidence" value="ECO:0007669"/>
    <property type="project" value="InterPro"/>
</dbReference>
<evidence type="ECO:0000256" key="7">
    <source>
        <dbReference type="SAM" id="MobiDB-lite"/>
    </source>
</evidence>
<evidence type="ECO:0000256" key="2">
    <source>
        <dbReference type="ARBA" id="ARBA00022723"/>
    </source>
</evidence>
<dbReference type="Pfam" id="PF04082">
    <property type="entry name" value="Fungal_trans"/>
    <property type="match status" value="1"/>
</dbReference>
<keyword evidence="2" id="KW-0479">Metal-binding</keyword>
<comment type="subcellular location">
    <subcellularLocation>
        <location evidence="1">Nucleus</location>
    </subcellularLocation>
</comment>
<dbReference type="SMART" id="SM00066">
    <property type="entry name" value="GAL4"/>
    <property type="match status" value="1"/>
</dbReference>
<dbReference type="PROSITE" id="PS00463">
    <property type="entry name" value="ZN2_CY6_FUNGAL_1"/>
    <property type="match status" value="1"/>
</dbReference>
<evidence type="ECO:0000313" key="11">
    <source>
        <dbReference type="Proteomes" id="UP000630445"/>
    </source>
</evidence>
<evidence type="ECO:0000256" key="1">
    <source>
        <dbReference type="ARBA" id="ARBA00004123"/>
    </source>
</evidence>
<comment type="caution">
    <text evidence="9">The sequence shown here is derived from an EMBL/GenBank/DDBJ whole genome shotgun (WGS) entry which is preliminary data.</text>
</comment>
<feature type="compositionally biased region" description="Polar residues" evidence="7">
    <location>
        <begin position="8"/>
        <end position="17"/>
    </location>
</feature>
<keyword evidence="5" id="KW-0804">Transcription</keyword>
<dbReference type="Proteomes" id="UP000630445">
    <property type="component" value="Unassembled WGS sequence"/>
</dbReference>
<dbReference type="PANTHER" id="PTHR47338:SF10">
    <property type="entry name" value="TRANSCRIPTION FACTOR DOMAIN-CONTAINING PROTEIN-RELATED"/>
    <property type="match status" value="1"/>
</dbReference>
<dbReference type="GO" id="GO:0008270">
    <property type="term" value="F:zinc ion binding"/>
    <property type="evidence" value="ECO:0007669"/>
    <property type="project" value="InterPro"/>
</dbReference>
<dbReference type="Gene3D" id="4.10.240.10">
    <property type="entry name" value="Zn(2)-C6 fungal-type DNA-binding domain"/>
    <property type="match status" value="1"/>
</dbReference>
<dbReference type="InterPro" id="IPR001138">
    <property type="entry name" value="Zn2Cys6_DnaBD"/>
</dbReference>
<proteinExistence type="predicted"/>
<dbReference type="PROSITE" id="PS50048">
    <property type="entry name" value="ZN2_CY6_FUNGAL_2"/>
    <property type="match status" value="1"/>
</dbReference>
<dbReference type="GO" id="GO:0005634">
    <property type="term" value="C:nucleus"/>
    <property type="evidence" value="ECO:0007669"/>
    <property type="project" value="UniProtKB-SubCell"/>
</dbReference>
<dbReference type="AlphaFoldDB" id="A0A8H6UGL4"/>
<evidence type="ECO:0000259" key="8">
    <source>
        <dbReference type="PROSITE" id="PS50048"/>
    </source>
</evidence>
<evidence type="ECO:0000256" key="3">
    <source>
        <dbReference type="ARBA" id="ARBA00023015"/>
    </source>
</evidence>
<accession>A0A8H6UGL4</accession>
<dbReference type="CDD" id="cd00067">
    <property type="entry name" value="GAL4"/>
    <property type="match status" value="1"/>
</dbReference>
<gene>
    <name evidence="9" type="ORF">CNMCM5793_002381</name>
    <name evidence="10" type="ORF">CNMCM6106_003401</name>
</gene>
<evidence type="ECO:0000313" key="10">
    <source>
        <dbReference type="EMBL" id="KAF7168052.1"/>
    </source>
</evidence>
<feature type="region of interest" description="Disordered" evidence="7">
    <location>
        <begin position="1"/>
        <end position="25"/>
    </location>
</feature>
<reference evidence="9" key="1">
    <citation type="submission" date="2020-06" db="EMBL/GenBank/DDBJ databases">
        <title>Draft genome sequences of strains closely related to Aspergillus parafelis and Aspergillus hiratsukae.</title>
        <authorList>
            <person name="Dos Santos R.A.C."/>
            <person name="Rivero-Menendez O."/>
            <person name="Steenwyk J.L."/>
            <person name="Mead M.E."/>
            <person name="Goldman G.H."/>
            <person name="Alastruey-Izquierdo A."/>
            <person name="Rokas A."/>
        </authorList>
    </citation>
    <scope>NUCLEOTIDE SEQUENCE</scope>
    <source>
        <strain evidence="9">CNM-CM5793</strain>
        <strain evidence="10">CNM-CM6106</strain>
    </source>
</reference>
<protein>
    <recommendedName>
        <fullName evidence="8">Zn(2)-C6 fungal-type domain-containing protein</fullName>
    </recommendedName>
</protein>
<dbReference type="OrthoDB" id="4356994at2759"/>
<dbReference type="Pfam" id="PF00172">
    <property type="entry name" value="Zn_clus"/>
    <property type="match status" value="1"/>
</dbReference>
<sequence>MSELPSAASPQSNTNELESSRGGPKGRLACDVCRERKVRCDRADPRCGRCARLGHRCSYYGRKSYHPAMDSDLPRRLSELQERLTKAEALLALPGAVPVAGYPWLSHAPCRPFSEPELPAMPDVVFQDAPDECGNQEPWCTSLEFLGLPELQTPAATEEIGLSSKPSSHARVSDDAEQPPDLIALYRNYFEIFYPTLPILNQQRFFSEIARDPNHPPTKCLSYAVALMGSMVAVVQDRAIQHQCYHLARQYAELCERNEHHADLNLFQSLVFILRYELDVRQLTRAWMTLGRAIRLAQVLDLNHLDRPASICRSSWGFHVALPTTQEQGDLEERRRAFWALYILETYTSMRAGIPCHIDLPQVQVNLASPGELGPDFEDTHMPLLTENVNLTPATHITSYSGLVLMATLARQCMRHVMQSITAESDSPPPGSGFWDRHYALSQAINDRMAGLQAHLSAKASREDPTAFSLLVNLCAVDLYLHEAAIDQAERQDLPPSVVAESRRRCSADALKIASTIRMNYPVARRDGDMLALQRTFIGWPLVMSLRALWRELRAATDLTADGVAGSLRFLSGALDAIEEENGYWHHLVAGVGVTLQKWEEEHDGFGSLLRQEDRKRSRS</sequence>
<dbReference type="SUPFAM" id="SSF57701">
    <property type="entry name" value="Zn2/Cys6 DNA-binding domain"/>
    <property type="match status" value="1"/>
</dbReference>
<keyword evidence="3" id="KW-0805">Transcription regulation</keyword>
<evidence type="ECO:0000256" key="4">
    <source>
        <dbReference type="ARBA" id="ARBA00023125"/>
    </source>
</evidence>